<evidence type="ECO:0000256" key="1">
    <source>
        <dbReference type="ARBA" id="ARBA00022801"/>
    </source>
</evidence>
<dbReference type="SUPFAM" id="SSF56300">
    <property type="entry name" value="Metallo-dependent phosphatases"/>
    <property type="match status" value="2"/>
</dbReference>
<sequence length="645" mass="75304">MKGFFMNEKYLDILRENYPSRTNLVDELISLNAKLYLPKGTEYFFSDLHGEAKAFIHLLRSAAGNIRDKTRQYFGDTLVKKDQDDLANLIYNPQKELLRLKEENIIDNDWYTINIHRLVNLFRFVSTKYPKETVKEKFPTNYREIIDELLYTNDSEFNKKLYYEKIIENIIKYKSADDFIIVLSTLIQRISVDSLHIVGDIYDRGPSAHIIMDELISFPSVDIQWGNHDMEWMGACAGNKALVAACICSSISYNNFDFLEEGYGINLRPLYEFSMKTYRDDPCLCFMPKVFEENIYDKVNKDIAAKMHKAMSIIRYKLDSQLLDRNPEFNMEDRNSLKFIDFSNMTYKKAKLLDTNFPTIDPKNPSKLSPEEEYIIDILQKEFSKNIILNKHIKFIYENGSMYKKSNGSLLFHGCIPMDKDGNFQTVTIKGKSYKGRAMLDIFDKLARDAYFSKDPSEKLFAQDICWYLVCGKKSPIFGKSQYSYFENSLVDDKDLKKEEMNPYYDLNKKEEICDKILDEFDLKSERRRIINGHVPVRVKEGKKPVRANGKLYVIDGGISKPYQKKTGIAGYTLMYNSHHLALAEHLSYTNIRDNMGSYTPKIYETEKLIPRMLIKDTDQGQKIKSRIEVLTELLQVIDEGKNFK</sequence>
<dbReference type="InterPro" id="IPR029052">
    <property type="entry name" value="Metallo-depent_PP-like"/>
</dbReference>
<evidence type="ECO:0000313" key="5">
    <source>
        <dbReference type="EMBL" id="PMC80887.1"/>
    </source>
</evidence>
<proteinExistence type="inferred from homology"/>
<evidence type="ECO:0000256" key="3">
    <source>
        <dbReference type="ARBA" id="ARBA00023277"/>
    </source>
</evidence>
<keyword evidence="3 4" id="KW-0119">Carbohydrate metabolism</keyword>
<dbReference type="GO" id="GO:0006094">
    <property type="term" value="P:gluconeogenesis"/>
    <property type="evidence" value="ECO:0007669"/>
    <property type="project" value="UniProtKB-UniRule"/>
</dbReference>
<comment type="catalytic activity">
    <reaction evidence="4">
        <text>beta-D-fructose 1,6-bisphosphate + H2O = beta-D-fructose 6-phosphate + phosphate</text>
        <dbReference type="Rhea" id="RHEA:11064"/>
        <dbReference type="ChEBI" id="CHEBI:15377"/>
        <dbReference type="ChEBI" id="CHEBI:32966"/>
        <dbReference type="ChEBI" id="CHEBI:43474"/>
        <dbReference type="ChEBI" id="CHEBI:57634"/>
        <dbReference type="EC" id="3.1.3.11"/>
    </reaction>
</comment>
<dbReference type="InterPro" id="IPR009164">
    <property type="entry name" value="FBPtase_class3"/>
</dbReference>
<evidence type="ECO:0000313" key="6">
    <source>
        <dbReference type="Proteomes" id="UP000235658"/>
    </source>
</evidence>
<dbReference type="EC" id="3.1.3.11" evidence="4"/>
<dbReference type="Pfam" id="PF06874">
    <property type="entry name" value="FBPase_2"/>
    <property type="match status" value="1"/>
</dbReference>
<dbReference type="EMBL" id="PNHP01000006">
    <property type="protein sequence ID" value="PMC80887.1"/>
    <property type="molecule type" value="Genomic_DNA"/>
</dbReference>
<reference evidence="5 6" key="1">
    <citation type="submission" date="2017-09" db="EMBL/GenBank/DDBJ databases">
        <title>Bacterial strain isolated from the female urinary microbiota.</title>
        <authorList>
            <person name="Thomas-White K."/>
            <person name="Kumar N."/>
            <person name="Forster S."/>
            <person name="Putonti C."/>
            <person name="Lawley T."/>
            <person name="Wolfe A.J."/>
        </authorList>
    </citation>
    <scope>NUCLEOTIDE SEQUENCE [LARGE SCALE GENOMIC DNA]</scope>
    <source>
        <strain evidence="5 6">UMB0204</strain>
    </source>
</reference>
<keyword evidence="1 4" id="KW-0378">Hydrolase</keyword>
<evidence type="ECO:0000256" key="4">
    <source>
        <dbReference type="HAMAP-Rule" id="MF_01854"/>
    </source>
</evidence>
<accession>A0A2N6UH77</accession>
<dbReference type="GO" id="GO:0042132">
    <property type="term" value="F:fructose 1,6-bisphosphate 1-phosphatase activity"/>
    <property type="evidence" value="ECO:0007669"/>
    <property type="project" value="UniProtKB-UniRule"/>
</dbReference>
<dbReference type="Proteomes" id="UP000235658">
    <property type="component" value="Unassembled WGS sequence"/>
</dbReference>
<keyword evidence="2 4" id="KW-0464">Manganese</keyword>
<organism evidence="5 6">
    <name type="scientific">Anaerococcus hydrogenalis</name>
    <dbReference type="NCBI Taxonomy" id="33029"/>
    <lineage>
        <taxon>Bacteria</taxon>
        <taxon>Bacillati</taxon>
        <taxon>Bacillota</taxon>
        <taxon>Tissierellia</taxon>
        <taxon>Tissierellales</taxon>
        <taxon>Peptoniphilaceae</taxon>
        <taxon>Anaerococcus</taxon>
    </lineage>
</organism>
<dbReference type="HAMAP" id="MF_01854">
    <property type="entry name" value="FBPase_class3"/>
    <property type="match status" value="1"/>
</dbReference>
<comment type="pathway">
    <text evidence="4">Carbohydrate biosynthesis; gluconeogenesis.</text>
</comment>
<comment type="cofactor">
    <cofactor evidence="4">
        <name>Mn(2+)</name>
        <dbReference type="ChEBI" id="CHEBI:29035"/>
    </cofactor>
</comment>
<dbReference type="UniPathway" id="UPA00138"/>
<protein>
    <recommendedName>
        <fullName evidence="4">Fructose-1,6-bisphosphatase class 3</fullName>
        <shortName evidence="4">FBPase class 3</shortName>
        <ecNumber evidence="4">3.1.3.11</ecNumber>
    </recommendedName>
    <alternativeName>
        <fullName evidence="4">D-fructose-1,6-bisphosphate 1-phosphohydrolase class 3</fullName>
    </alternativeName>
</protein>
<comment type="similarity">
    <text evidence="4">Belongs to the FBPase class 3 family.</text>
</comment>
<name>A0A2N6UH77_9FIRM</name>
<dbReference type="AlphaFoldDB" id="A0A2N6UH77"/>
<evidence type="ECO:0000256" key="2">
    <source>
        <dbReference type="ARBA" id="ARBA00023211"/>
    </source>
</evidence>
<gene>
    <name evidence="4" type="primary">fbp</name>
    <name evidence="5" type="ORF">CJ192_07895</name>
</gene>
<comment type="caution">
    <text evidence="5">The sequence shown here is derived from an EMBL/GenBank/DDBJ whole genome shotgun (WGS) entry which is preliminary data.</text>
</comment>